<evidence type="ECO:0000313" key="8">
    <source>
        <dbReference type="EMBL" id="TWT98312.1"/>
    </source>
</evidence>
<reference evidence="8 9" key="1">
    <citation type="submission" date="2019-02" db="EMBL/GenBank/DDBJ databases">
        <title>Deep-cultivation of Planctomycetes and their phenomic and genomic characterization uncovers novel biology.</title>
        <authorList>
            <person name="Wiegand S."/>
            <person name="Jogler M."/>
            <person name="Boedeker C."/>
            <person name="Pinto D."/>
            <person name="Vollmers J."/>
            <person name="Rivas-Marin E."/>
            <person name="Kohn T."/>
            <person name="Peeters S.H."/>
            <person name="Heuer A."/>
            <person name="Rast P."/>
            <person name="Oberbeckmann S."/>
            <person name="Bunk B."/>
            <person name="Jeske O."/>
            <person name="Meyerdierks A."/>
            <person name="Storesund J.E."/>
            <person name="Kallscheuer N."/>
            <person name="Luecker S."/>
            <person name="Lage O.M."/>
            <person name="Pohl T."/>
            <person name="Merkel B.J."/>
            <person name="Hornburger P."/>
            <person name="Mueller R.-W."/>
            <person name="Bruemmer F."/>
            <person name="Labrenz M."/>
            <person name="Spormann A.M."/>
            <person name="Op Den Camp H."/>
            <person name="Overmann J."/>
            <person name="Amann R."/>
            <person name="Jetten M.S.M."/>
            <person name="Mascher T."/>
            <person name="Medema M.H."/>
            <person name="Devos D.P."/>
            <person name="Kaster A.-K."/>
            <person name="Ovreas L."/>
            <person name="Rohde M."/>
            <person name="Galperin M.Y."/>
            <person name="Jogler C."/>
        </authorList>
    </citation>
    <scope>NUCLEOTIDE SEQUENCE [LARGE SCALE GENOMIC DNA]</scope>
    <source>
        <strain evidence="8 9">Pla52n</strain>
    </source>
</reference>
<comment type="caution">
    <text evidence="8">The sequence shown here is derived from an EMBL/GenBank/DDBJ whole genome shotgun (WGS) entry which is preliminary data.</text>
</comment>
<dbReference type="AlphaFoldDB" id="A0A5C6AE39"/>
<evidence type="ECO:0000256" key="6">
    <source>
        <dbReference type="SAM" id="MobiDB-lite"/>
    </source>
</evidence>
<proteinExistence type="predicted"/>
<evidence type="ECO:0000313" key="9">
    <source>
        <dbReference type="Proteomes" id="UP000320176"/>
    </source>
</evidence>
<feature type="transmembrane region" description="Helical" evidence="7">
    <location>
        <begin position="109"/>
        <end position="127"/>
    </location>
</feature>
<evidence type="ECO:0000256" key="7">
    <source>
        <dbReference type="SAM" id="Phobius"/>
    </source>
</evidence>
<feature type="transmembrane region" description="Helical" evidence="7">
    <location>
        <begin position="435"/>
        <end position="458"/>
    </location>
</feature>
<sequence>MARDSFTADSSLLSEQVHPARVSLDPAVENLSELTGPSHQASPSPNGQASIAHTDAGDSAPKVRFQFVATVAVAFAIVLLQMAQGILLARLLGPEGRGAYATAVLYAQMLLYIGLFGGLEVICRYAAEARVDQTQLRRAALWLGMTTGIITTAVVVVLAATMLPAEKRYLIPQAIIVSLSVMGQQVMLIMTAVDRGRGRFGPYNIRRVIAAAAFPVLLLIALPFTQIDVNLACWLFVGASVISMLACLTHLPKPFTGESHPSVPKLLKESRPYAVSMLVTDLFDRMDLFLVTWLVVLQEQGFYAAIVPVVYPLTVIPNTMGLFLFNAGADQERSLTTKDIHRILGSAIAVQTMMTVAFVILVGPVVRLLYGEAFEPAIEFAYWLAPASAIKGILQGLDSYLKGRGRPLSVLGCRIVAIVMMLIVTMLLLDSMGTVAVAVAALAGQVVCLIWFAAIVYADVQPERLS</sequence>
<dbReference type="Pfam" id="PF01943">
    <property type="entry name" value="Polysacc_synt"/>
    <property type="match status" value="1"/>
</dbReference>
<organism evidence="8 9">
    <name type="scientific">Stieleria varia</name>
    <dbReference type="NCBI Taxonomy" id="2528005"/>
    <lineage>
        <taxon>Bacteria</taxon>
        <taxon>Pseudomonadati</taxon>
        <taxon>Planctomycetota</taxon>
        <taxon>Planctomycetia</taxon>
        <taxon>Pirellulales</taxon>
        <taxon>Pirellulaceae</taxon>
        <taxon>Stieleria</taxon>
    </lineage>
</organism>
<keyword evidence="5 7" id="KW-0472">Membrane</keyword>
<feature type="transmembrane region" description="Helical" evidence="7">
    <location>
        <begin position="205"/>
        <end position="225"/>
    </location>
</feature>
<dbReference type="PANTHER" id="PTHR30250">
    <property type="entry name" value="PST FAMILY PREDICTED COLANIC ACID TRANSPORTER"/>
    <property type="match status" value="1"/>
</dbReference>
<feature type="transmembrane region" description="Helical" evidence="7">
    <location>
        <begin position="302"/>
        <end position="325"/>
    </location>
</feature>
<evidence type="ECO:0000256" key="4">
    <source>
        <dbReference type="ARBA" id="ARBA00022989"/>
    </source>
</evidence>
<dbReference type="EMBL" id="SJPN01000006">
    <property type="protein sequence ID" value="TWT98312.1"/>
    <property type="molecule type" value="Genomic_DNA"/>
</dbReference>
<feature type="region of interest" description="Disordered" evidence="6">
    <location>
        <begin position="33"/>
        <end position="53"/>
    </location>
</feature>
<keyword evidence="9" id="KW-1185">Reference proteome</keyword>
<keyword evidence="3 7" id="KW-0812">Transmembrane</keyword>
<feature type="transmembrane region" description="Helical" evidence="7">
    <location>
        <begin position="346"/>
        <end position="370"/>
    </location>
</feature>
<protein>
    <submittedName>
        <fullName evidence="8">Polysaccharide biosynthesis protein</fullName>
    </submittedName>
</protein>
<dbReference type="InterPro" id="IPR002797">
    <property type="entry name" value="Polysacc_synth"/>
</dbReference>
<evidence type="ECO:0000256" key="3">
    <source>
        <dbReference type="ARBA" id="ARBA00022692"/>
    </source>
</evidence>
<evidence type="ECO:0000256" key="5">
    <source>
        <dbReference type="ARBA" id="ARBA00023136"/>
    </source>
</evidence>
<feature type="transmembrane region" description="Helical" evidence="7">
    <location>
        <begin position="169"/>
        <end position="193"/>
    </location>
</feature>
<feature type="transmembrane region" description="Helical" evidence="7">
    <location>
        <begin position="408"/>
        <end position="429"/>
    </location>
</feature>
<dbReference type="OrthoDB" id="291846at2"/>
<dbReference type="InterPro" id="IPR050833">
    <property type="entry name" value="Poly_Biosynth_Transport"/>
</dbReference>
<comment type="subcellular location">
    <subcellularLocation>
        <location evidence="1">Cell membrane</location>
        <topology evidence="1">Multi-pass membrane protein</topology>
    </subcellularLocation>
</comment>
<dbReference type="PANTHER" id="PTHR30250:SF11">
    <property type="entry name" value="O-ANTIGEN TRANSPORTER-RELATED"/>
    <property type="match status" value="1"/>
</dbReference>
<dbReference type="GO" id="GO:0005886">
    <property type="term" value="C:plasma membrane"/>
    <property type="evidence" value="ECO:0007669"/>
    <property type="project" value="UniProtKB-SubCell"/>
</dbReference>
<evidence type="ECO:0000256" key="2">
    <source>
        <dbReference type="ARBA" id="ARBA00022475"/>
    </source>
</evidence>
<name>A0A5C6AE39_9BACT</name>
<keyword evidence="2" id="KW-1003">Cell membrane</keyword>
<evidence type="ECO:0000256" key="1">
    <source>
        <dbReference type="ARBA" id="ARBA00004651"/>
    </source>
</evidence>
<dbReference type="Proteomes" id="UP000320176">
    <property type="component" value="Unassembled WGS sequence"/>
</dbReference>
<dbReference type="RefSeq" id="WP_146521921.1">
    <property type="nucleotide sequence ID" value="NZ_CP151726.1"/>
</dbReference>
<feature type="compositionally biased region" description="Polar residues" evidence="6">
    <location>
        <begin position="33"/>
        <end position="51"/>
    </location>
</feature>
<feature type="transmembrane region" description="Helical" evidence="7">
    <location>
        <begin position="67"/>
        <end position="89"/>
    </location>
</feature>
<feature type="transmembrane region" description="Helical" evidence="7">
    <location>
        <begin position="139"/>
        <end position="163"/>
    </location>
</feature>
<keyword evidence="4 7" id="KW-1133">Transmembrane helix</keyword>
<gene>
    <name evidence="8" type="ORF">Pla52n_48240</name>
</gene>
<accession>A0A5C6AE39</accession>